<proteinExistence type="predicted"/>
<dbReference type="HOGENOM" id="CLU_3087409_0_0_1"/>
<reference evidence="2 3" key="1">
    <citation type="journal article" date="2012" name="Eukaryot. Cell">
        <title>Genome sequence of the fungus Glarea lozoyensis: the first genome sequence of a species from the Helotiaceae family.</title>
        <authorList>
            <person name="Youssar L."/>
            <person name="Gruening B.A."/>
            <person name="Erxleben A."/>
            <person name="Guenther S."/>
            <person name="Huettel W."/>
        </authorList>
    </citation>
    <scope>NUCLEOTIDE SEQUENCE [LARGE SCALE GENOMIC DNA]</scope>
    <source>
        <strain evidence="3">ATCC 74030 / MF5533</strain>
    </source>
</reference>
<feature type="compositionally biased region" description="Basic and acidic residues" evidence="1">
    <location>
        <begin position="40"/>
        <end position="52"/>
    </location>
</feature>
<dbReference type="AlphaFoldDB" id="H0EJN2"/>
<protein>
    <submittedName>
        <fullName evidence="2">Uncharacterized protein</fullName>
    </submittedName>
</protein>
<sequence length="52" mass="5886">MPDVDVSFLSFLIRAMIATESSSRFSEKDLRQAADSTGSTKKETFPYEPKRI</sequence>
<feature type="region of interest" description="Disordered" evidence="1">
    <location>
        <begin position="22"/>
        <end position="52"/>
    </location>
</feature>
<dbReference type="Proteomes" id="UP000005446">
    <property type="component" value="Unassembled WGS sequence"/>
</dbReference>
<accession>H0EJN2</accession>
<comment type="caution">
    <text evidence="2">The sequence shown here is derived from an EMBL/GenBank/DDBJ whole genome shotgun (WGS) entry which is preliminary data.</text>
</comment>
<dbReference type="EMBL" id="AGUE01000056">
    <property type="protein sequence ID" value="EHL01293.1"/>
    <property type="molecule type" value="Genomic_DNA"/>
</dbReference>
<dbReference type="InParanoid" id="H0EJN2"/>
<gene>
    <name evidence="2" type="ORF">M7I_2761</name>
</gene>
<keyword evidence="3" id="KW-1185">Reference proteome</keyword>
<evidence type="ECO:0000313" key="3">
    <source>
        <dbReference type="Proteomes" id="UP000005446"/>
    </source>
</evidence>
<evidence type="ECO:0000313" key="2">
    <source>
        <dbReference type="EMBL" id="EHL01293.1"/>
    </source>
</evidence>
<name>H0EJN2_GLAL7</name>
<evidence type="ECO:0000256" key="1">
    <source>
        <dbReference type="SAM" id="MobiDB-lite"/>
    </source>
</evidence>
<organism evidence="2 3">
    <name type="scientific">Glarea lozoyensis (strain ATCC 74030 / MF5533)</name>
    <dbReference type="NCBI Taxonomy" id="1104152"/>
    <lineage>
        <taxon>Eukaryota</taxon>
        <taxon>Fungi</taxon>
        <taxon>Dikarya</taxon>
        <taxon>Ascomycota</taxon>
        <taxon>Pezizomycotina</taxon>
        <taxon>Leotiomycetes</taxon>
        <taxon>Helotiales</taxon>
        <taxon>Helotiaceae</taxon>
        <taxon>Glarea</taxon>
    </lineage>
</organism>